<dbReference type="OrthoDB" id="9787344at2"/>
<accession>A0A4R0M910</accession>
<feature type="modified residue" description="4-aspartylphosphate" evidence="1">
    <location>
        <position position="54"/>
    </location>
</feature>
<proteinExistence type="predicted"/>
<dbReference type="Gene3D" id="2.40.50.1020">
    <property type="entry name" value="LytTr DNA-binding domain"/>
    <property type="match status" value="1"/>
</dbReference>
<dbReference type="RefSeq" id="WP_131612949.1">
    <property type="nucleotide sequence ID" value="NZ_SJSM01000042.1"/>
</dbReference>
<dbReference type="PROSITE" id="PS50930">
    <property type="entry name" value="HTH_LYTTR"/>
    <property type="match status" value="1"/>
</dbReference>
<feature type="domain" description="Response regulatory" evidence="2">
    <location>
        <begin position="2"/>
        <end position="114"/>
    </location>
</feature>
<dbReference type="Pfam" id="PF04397">
    <property type="entry name" value="LytTR"/>
    <property type="match status" value="1"/>
</dbReference>
<dbReference type="InterPro" id="IPR046947">
    <property type="entry name" value="LytR-like"/>
</dbReference>
<evidence type="ECO:0000259" key="3">
    <source>
        <dbReference type="PROSITE" id="PS50930"/>
    </source>
</evidence>
<dbReference type="SMART" id="SM00850">
    <property type="entry name" value="LytTR"/>
    <property type="match status" value="1"/>
</dbReference>
<organism evidence="4 5">
    <name type="scientific">Pedobacter hiemivivus</name>
    <dbReference type="NCBI Taxonomy" id="2530454"/>
    <lineage>
        <taxon>Bacteria</taxon>
        <taxon>Pseudomonadati</taxon>
        <taxon>Bacteroidota</taxon>
        <taxon>Sphingobacteriia</taxon>
        <taxon>Sphingobacteriales</taxon>
        <taxon>Sphingobacteriaceae</taxon>
        <taxon>Pedobacter</taxon>
    </lineage>
</organism>
<evidence type="ECO:0000313" key="5">
    <source>
        <dbReference type="Proteomes" id="UP000291117"/>
    </source>
</evidence>
<keyword evidence="1" id="KW-0597">Phosphoprotein</keyword>
<dbReference type="SUPFAM" id="SSF52172">
    <property type="entry name" value="CheY-like"/>
    <property type="match status" value="1"/>
</dbReference>
<name>A0A4R0M910_9SPHI</name>
<dbReference type="PROSITE" id="PS50110">
    <property type="entry name" value="RESPONSE_REGULATORY"/>
    <property type="match status" value="1"/>
</dbReference>
<dbReference type="GO" id="GO:0000156">
    <property type="term" value="F:phosphorelay response regulator activity"/>
    <property type="evidence" value="ECO:0007669"/>
    <property type="project" value="InterPro"/>
</dbReference>
<feature type="domain" description="HTH LytTR-type" evidence="3">
    <location>
        <begin position="140"/>
        <end position="249"/>
    </location>
</feature>
<dbReference type="InterPro" id="IPR011006">
    <property type="entry name" value="CheY-like_superfamily"/>
</dbReference>
<keyword evidence="5" id="KW-1185">Reference proteome</keyword>
<reference evidence="4 5" key="1">
    <citation type="submission" date="2019-02" db="EMBL/GenBank/DDBJ databases">
        <title>Pedobacter sp. RP-3-8 sp. nov., isolated from Arctic soil.</title>
        <authorList>
            <person name="Dahal R.H."/>
        </authorList>
    </citation>
    <scope>NUCLEOTIDE SEQUENCE [LARGE SCALE GENOMIC DNA]</scope>
    <source>
        <strain evidence="4 5">RP-3-8</strain>
    </source>
</reference>
<protein>
    <submittedName>
        <fullName evidence="4">Response regulator transcription factor</fullName>
    </submittedName>
</protein>
<dbReference type="GO" id="GO:0003677">
    <property type="term" value="F:DNA binding"/>
    <property type="evidence" value="ECO:0007669"/>
    <property type="project" value="InterPro"/>
</dbReference>
<comment type="caution">
    <text evidence="4">The sequence shown here is derived from an EMBL/GenBank/DDBJ whole genome shotgun (WGS) entry which is preliminary data.</text>
</comment>
<evidence type="ECO:0000259" key="2">
    <source>
        <dbReference type="PROSITE" id="PS50110"/>
    </source>
</evidence>
<dbReference type="AlphaFoldDB" id="A0A4R0M910"/>
<sequence length="249" mass="28549">MRVLIIEDEELAADTLQKTLMHINPNIQVLAILGTIEAAVAWLKKNTADLLFMDIHLGDGESFQIFQQVTVNSPVIFTTAYDQYTLKAFKNQGIDYLLKPFDEDDVRVALAKLNTIRNASELTLPQMQPELPTGKLRNRFMVKMGKLIKTVQSEDVAYFMADDKYLFLVTKDQQNYIIEETISSLEPQLDSADFFRVNRKFIINIDAIKEMYKLSRNRVRIVLNPAPADGIEVIVSEERAEAFKNWLDL</sequence>
<dbReference type="EMBL" id="SJSM01000042">
    <property type="protein sequence ID" value="TCC82413.1"/>
    <property type="molecule type" value="Genomic_DNA"/>
</dbReference>
<dbReference type="SMART" id="SM00448">
    <property type="entry name" value="REC"/>
    <property type="match status" value="1"/>
</dbReference>
<dbReference type="InterPro" id="IPR001789">
    <property type="entry name" value="Sig_transdc_resp-reg_receiver"/>
</dbReference>
<dbReference type="InterPro" id="IPR007492">
    <property type="entry name" value="LytTR_DNA-bd_dom"/>
</dbReference>
<dbReference type="PANTHER" id="PTHR37299:SF1">
    <property type="entry name" value="STAGE 0 SPORULATION PROTEIN A HOMOLOG"/>
    <property type="match status" value="1"/>
</dbReference>
<dbReference type="Gene3D" id="3.40.50.2300">
    <property type="match status" value="1"/>
</dbReference>
<dbReference type="Proteomes" id="UP000291117">
    <property type="component" value="Unassembled WGS sequence"/>
</dbReference>
<evidence type="ECO:0000313" key="4">
    <source>
        <dbReference type="EMBL" id="TCC82413.1"/>
    </source>
</evidence>
<evidence type="ECO:0000256" key="1">
    <source>
        <dbReference type="PROSITE-ProRule" id="PRU00169"/>
    </source>
</evidence>
<dbReference type="PANTHER" id="PTHR37299">
    <property type="entry name" value="TRANSCRIPTIONAL REGULATOR-RELATED"/>
    <property type="match status" value="1"/>
</dbReference>
<dbReference type="Pfam" id="PF00072">
    <property type="entry name" value="Response_reg"/>
    <property type="match status" value="1"/>
</dbReference>
<gene>
    <name evidence="4" type="ORF">EZ444_26650</name>
</gene>